<evidence type="ECO:0000313" key="9">
    <source>
        <dbReference type="Proteomes" id="UP000037069"/>
    </source>
</evidence>
<dbReference type="Pfam" id="PF09341">
    <property type="entry name" value="Pcc1"/>
    <property type="match status" value="1"/>
</dbReference>
<dbReference type="GO" id="GO:0005783">
    <property type="term" value="C:endoplasmic reticulum"/>
    <property type="evidence" value="ECO:0007669"/>
    <property type="project" value="TreeGrafter"/>
</dbReference>
<evidence type="ECO:0000259" key="7">
    <source>
        <dbReference type="Pfam" id="PF08510"/>
    </source>
</evidence>
<dbReference type="Pfam" id="PF08510">
    <property type="entry name" value="PIG-P"/>
    <property type="match status" value="1"/>
</dbReference>
<gene>
    <name evidence="8" type="ORF">FF38_03994</name>
</gene>
<dbReference type="GO" id="GO:0016020">
    <property type="term" value="C:membrane"/>
    <property type="evidence" value="ECO:0007669"/>
    <property type="project" value="UniProtKB-SubCell"/>
</dbReference>
<keyword evidence="4 6" id="KW-1133">Transmembrane helix</keyword>
<feature type="transmembrane region" description="Helical" evidence="6">
    <location>
        <begin position="89"/>
        <end position="110"/>
    </location>
</feature>
<evidence type="ECO:0000256" key="3">
    <source>
        <dbReference type="ARBA" id="ARBA00022692"/>
    </source>
</evidence>
<organism evidence="8 9">
    <name type="scientific">Lucilia cuprina</name>
    <name type="common">Green bottle fly</name>
    <name type="synonym">Australian sheep blowfly</name>
    <dbReference type="NCBI Taxonomy" id="7375"/>
    <lineage>
        <taxon>Eukaryota</taxon>
        <taxon>Metazoa</taxon>
        <taxon>Ecdysozoa</taxon>
        <taxon>Arthropoda</taxon>
        <taxon>Hexapoda</taxon>
        <taxon>Insecta</taxon>
        <taxon>Pterygota</taxon>
        <taxon>Neoptera</taxon>
        <taxon>Endopterygota</taxon>
        <taxon>Diptera</taxon>
        <taxon>Brachycera</taxon>
        <taxon>Muscomorpha</taxon>
        <taxon>Oestroidea</taxon>
        <taxon>Calliphoridae</taxon>
        <taxon>Luciliinae</taxon>
        <taxon>Lucilia</taxon>
    </lineage>
</organism>
<comment type="subcellular location">
    <subcellularLocation>
        <location evidence="1">Membrane</location>
        <topology evidence="1">Multi-pass membrane protein</topology>
    </subcellularLocation>
</comment>
<reference evidence="8 9" key="1">
    <citation type="journal article" date="2015" name="Nat. Commun.">
        <title>Lucilia cuprina genome unlocks parasitic fly biology to underpin future interventions.</title>
        <authorList>
            <person name="Anstead C.A."/>
            <person name="Korhonen P.K."/>
            <person name="Young N.D."/>
            <person name="Hall R.S."/>
            <person name="Jex A.R."/>
            <person name="Murali S.C."/>
            <person name="Hughes D.S."/>
            <person name="Lee S.F."/>
            <person name="Perry T."/>
            <person name="Stroehlein A.J."/>
            <person name="Ansell B.R."/>
            <person name="Breugelmans B."/>
            <person name="Hofmann A."/>
            <person name="Qu J."/>
            <person name="Dugan S."/>
            <person name="Lee S.L."/>
            <person name="Chao H."/>
            <person name="Dinh H."/>
            <person name="Han Y."/>
            <person name="Doddapaneni H.V."/>
            <person name="Worley K.C."/>
            <person name="Muzny D.M."/>
            <person name="Ioannidis P."/>
            <person name="Waterhouse R.M."/>
            <person name="Zdobnov E.M."/>
            <person name="James P.J."/>
            <person name="Bagnall N.H."/>
            <person name="Kotze A.C."/>
            <person name="Gibbs R.A."/>
            <person name="Richards S."/>
            <person name="Batterham P."/>
            <person name="Gasser R.B."/>
        </authorList>
    </citation>
    <scope>NUCLEOTIDE SEQUENCE [LARGE SCALE GENOMIC DNA]</scope>
    <source>
        <strain evidence="8 9">LS</strain>
        <tissue evidence="8">Full body</tissue>
    </source>
</reference>
<accession>A0A0L0BNS9</accession>
<proteinExistence type="inferred from homology"/>
<dbReference type="Proteomes" id="UP000037069">
    <property type="component" value="Unassembled WGS sequence"/>
</dbReference>
<feature type="transmembrane region" description="Helical" evidence="6">
    <location>
        <begin position="125"/>
        <end position="146"/>
    </location>
</feature>
<dbReference type="OrthoDB" id="690928at2759"/>
<evidence type="ECO:0000313" key="8">
    <source>
        <dbReference type="EMBL" id="KNC21745.1"/>
    </source>
</evidence>
<dbReference type="InterPro" id="IPR015419">
    <property type="entry name" value="CTAG/Pcc1"/>
</dbReference>
<name>A0A0L0BNS9_LUCCU</name>
<dbReference type="STRING" id="7375.A0A0L0BNS9"/>
<dbReference type="EMBL" id="JRES01001582">
    <property type="protein sequence ID" value="KNC21745.1"/>
    <property type="molecule type" value="Genomic_DNA"/>
</dbReference>
<sequence length="238" mass="27615">MPLESKIPSRNTEATLKIPFETPRHAEIAFRVLSVDQEPRRNFVSKDLRLVENNIEVHFIADQTQSKHLIWKQLKMPEHTPAPTPHRAIYGYAFYLLVIALFVFYFLWALLPTKEWGLTYLPDKYFAVLLPMLVLVGLSFFAFFIYPAINMSLTAGIDEMASVVDVQLILKGKSKIFVQSWHELQQEMTPKRKSCKNSDNFIGYCNYCLGKHSIPKVEDQIDTLRFLDLAEVNKKLFE</sequence>
<evidence type="ECO:0000256" key="4">
    <source>
        <dbReference type="ARBA" id="ARBA00022989"/>
    </source>
</evidence>
<evidence type="ECO:0000256" key="2">
    <source>
        <dbReference type="ARBA" id="ARBA00007073"/>
    </source>
</evidence>
<dbReference type="PANTHER" id="PTHR46346:SF1">
    <property type="entry name" value="PHOSPHATIDYLINOSITOL N-ACETYLGLUCOSAMINYLTRANSFERASE SUBUNIT P"/>
    <property type="match status" value="1"/>
</dbReference>
<comment type="similarity">
    <text evidence="2">Belongs to the CTAG/PCC1 family.</text>
</comment>
<dbReference type="AlphaFoldDB" id="A0A0L0BNS9"/>
<keyword evidence="9" id="KW-1185">Reference proteome</keyword>
<dbReference type="OMA" id="PVEFGLH"/>
<evidence type="ECO:0000256" key="6">
    <source>
        <dbReference type="SAM" id="Phobius"/>
    </source>
</evidence>
<dbReference type="InterPro" id="IPR013717">
    <property type="entry name" value="PIG-P"/>
</dbReference>
<comment type="caution">
    <text evidence="8">The sequence shown here is derived from an EMBL/GenBank/DDBJ whole genome shotgun (WGS) entry which is preliminary data.</text>
</comment>
<keyword evidence="3 6" id="KW-0812">Transmembrane</keyword>
<evidence type="ECO:0000256" key="5">
    <source>
        <dbReference type="ARBA" id="ARBA00023136"/>
    </source>
</evidence>
<dbReference type="GO" id="GO:0006506">
    <property type="term" value="P:GPI anchor biosynthetic process"/>
    <property type="evidence" value="ECO:0007669"/>
    <property type="project" value="TreeGrafter"/>
</dbReference>
<keyword evidence="5 6" id="KW-0472">Membrane</keyword>
<feature type="domain" description="PIG-P" evidence="7">
    <location>
        <begin position="86"/>
        <end position="237"/>
    </location>
</feature>
<dbReference type="PANTHER" id="PTHR46346">
    <property type="entry name" value="PHOSPHATIDYLINOSITOL N-ACETYLGLUCOSAMINYLTRANSFERASE SUBUNIT P"/>
    <property type="match status" value="1"/>
</dbReference>
<protein>
    <recommendedName>
        <fullName evidence="7">PIG-P domain-containing protein</fullName>
    </recommendedName>
</protein>
<dbReference type="InterPro" id="IPR052263">
    <property type="entry name" value="GPI_Anchor_Biosynth"/>
</dbReference>
<dbReference type="Gene3D" id="3.30.310.50">
    <property type="entry name" value="Alpha-D-phosphohexomutase, C-terminal domain"/>
    <property type="match status" value="1"/>
</dbReference>
<evidence type="ECO:0000256" key="1">
    <source>
        <dbReference type="ARBA" id="ARBA00004141"/>
    </source>
</evidence>